<protein>
    <submittedName>
        <fullName evidence="3">Phage shock protein A (PspA) family protein</fullName>
    </submittedName>
</protein>
<dbReference type="Pfam" id="PF04012">
    <property type="entry name" value="PspA_IM30"/>
    <property type="match status" value="1"/>
</dbReference>
<gene>
    <name evidence="3" type="ORF">SAMN02745196_01021</name>
</gene>
<dbReference type="PANTHER" id="PTHR31088">
    <property type="entry name" value="MEMBRANE-ASSOCIATED PROTEIN VIPP1, CHLOROPLASTIC"/>
    <property type="match status" value="1"/>
</dbReference>
<dbReference type="Proteomes" id="UP000184526">
    <property type="component" value="Unassembled WGS sequence"/>
</dbReference>
<evidence type="ECO:0000256" key="1">
    <source>
        <dbReference type="ARBA" id="ARBA00043985"/>
    </source>
</evidence>
<dbReference type="AlphaFoldDB" id="A0A1M5UZT6"/>
<dbReference type="InterPro" id="IPR007157">
    <property type="entry name" value="PspA_VIPP1"/>
</dbReference>
<organism evidence="3 4">
    <name type="scientific">Clostridium collagenovorans DSM 3089</name>
    <dbReference type="NCBI Taxonomy" id="1121306"/>
    <lineage>
        <taxon>Bacteria</taxon>
        <taxon>Bacillati</taxon>
        <taxon>Bacillota</taxon>
        <taxon>Clostridia</taxon>
        <taxon>Eubacteriales</taxon>
        <taxon>Clostridiaceae</taxon>
        <taxon>Clostridium</taxon>
    </lineage>
</organism>
<accession>A0A1M5UZT6</accession>
<name>A0A1M5UZT6_9CLOT</name>
<evidence type="ECO:0000313" key="4">
    <source>
        <dbReference type="Proteomes" id="UP000184526"/>
    </source>
</evidence>
<dbReference type="RefSeq" id="WP_072830750.1">
    <property type="nucleotide sequence ID" value="NZ_FQXP01000004.1"/>
</dbReference>
<proteinExistence type="inferred from homology"/>
<keyword evidence="2" id="KW-0175">Coiled coil</keyword>
<sequence>MSIFKRVGDLFKANVNDMIDRAEDPEKMIKQSIIDMEKQLTGATQALGQAMASEKAAFNTLEKAKKTSSEWEEKAKIALKAGNQELAKKALSAKVNSDQSIASFQQTYDSIHGQVVDLRSRVEALRAKLEEAQGQQNILIARARTADAQKDIAQAISGVDSKSAFSRMEKMERKIEEKEAEAQAFTNVSGDDILAKDEFKELATNSSVDEELARLMAEMNSESK</sequence>
<dbReference type="STRING" id="1121306.SAMN02745196_01021"/>
<feature type="coiled-coil region" evidence="2">
    <location>
        <begin position="115"/>
        <end position="188"/>
    </location>
</feature>
<evidence type="ECO:0000313" key="3">
    <source>
        <dbReference type="EMBL" id="SHH68489.1"/>
    </source>
</evidence>
<comment type="similarity">
    <text evidence="1">Belongs to the PspA/Vipp/IM30 family.</text>
</comment>
<dbReference type="EMBL" id="FQXP01000004">
    <property type="protein sequence ID" value="SHH68489.1"/>
    <property type="molecule type" value="Genomic_DNA"/>
</dbReference>
<evidence type="ECO:0000256" key="2">
    <source>
        <dbReference type="SAM" id="Coils"/>
    </source>
</evidence>
<dbReference type="OrthoDB" id="9779630at2"/>
<reference evidence="3 4" key="1">
    <citation type="submission" date="2016-11" db="EMBL/GenBank/DDBJ databases">
        <authorList>
            <person name="Jaros S."/>
            <person name="Januszkiewicz K."/>
            <person name="Wedrychowicz H."/>
        </authorList>
    </citation>
    <scope>NUCLEOTIDE SEQUENCE [LARGE SCALE GENOMIC DNA]</scope>
    <source>
        <strain evidence="3 4">DSM 3089</strain>
    </source>
</reference>
<dbReference type="PANTHER" id="PTHR31088:SF6">
    <property type="entry name" value="PHAGE SHOCK PROTEIN A"/>
    <property type="match status" value="1"/>
</dbReference>
<keyword evidence="4" id="KW-1185">Reference proteome</keyword>